<dbReference type="InterPro" id="IPR002656">
    <property type="entry name" value="Acyl_transf_3_dom"/>
</dbReference>
<dbReference type="GO" id="GO:0016747">
    <property type="term" value="F:acyltransferase activity, transferring groups other than amino-acyl groups"/>
    <property type="evidence" value="ECO:0007669"/>
    <property type="project" value="InterPro"/>
</dbReference>
<name>A0AAF0I3Y6_9BACT</name>
<feature type="transmembrane region" description="Helical" evidence="1">
    <location>
        <begin position="50"/>
        <end position="73"/>
    </location>
</feature>
<keyword evidence="3" id="KW-0808">Transferase</keyword>
<feature type="transmembrane region" description="Helical" evidence="1">
    <location>
        <begin position="278"/>
        <end position="298"/>
    </location>
</feature>
<feature type="transmembrane region" description="Helical" evidence="1">
    <location>
        <begin position="145"/>
        <end position="163"/>
    </location>
</feature>
<reference evidence="3" key="1">
    <citation type="submission" date="2023-03" db="EMBL/GenBank/DDBJ databases">
        <title>Lomoglobus Profundus gen. nov., sp. nov., a novel member of the phylum Verrucomicrobia, isolated from deep-marine sediment of South China Sea.</title>
        <authorList>
            <person name="Ahmad T."/>
            <person name="Ishaq S.E."/>
            <person name="Wang F."/>
        </authorList>
    </citation>
    <scope>NUCLEOTIDE SEQUENCE</scope>
    <source>
        <strain evidence="3">LMO-M01</strain>
    </source>
</reference>
<dbReference type="Pfam" id="PF01757">
    <property type="entry name" value="Acyl_transf_3"/>
    <property type="match status" value="1"/>
</dbReference>
<dbReference type="GO" id="GO:0000271">
    <property type="term" value="P:polysaccharide biosynthetic process"/>
    <property type="evidence" value="ECO:0007669"/>
    <property type="project" value="TreeGrafter"/>
</dbReference>
<dbReference type="RefSeq" id="WP_330928108.1">
    <property type="nucleotide sequence ID" value="NZ_CP119075.1"/>
</dbReference>
<dbReference type="AlphaFoldDB" id="A0AAF0I3Y6"/>
<gene>
    <name evidence="3" type="ORF">PXH66_10695</name>
</gene>
<feature type="transmembrane region" description="Helical" evidence="1">
    <location>
        <begin position="175"/>
        <end position="191"/>
    </location>
</feature>
<keyword evidence="1" id="KW-0812">Transmembrane</keyword>
<dbReference type="PANTHER" id="PTHR23028:SF131">
    <property type="entry name" value="BLR2367 PROTEIN"/>
    <property type="match status" value="1"/>
</dbReference>
<proteinExistence type="predicted"/>
<evidence type="ECO:0000259" key="2">
    <source>
        <dbReference type="Pfam" id="PF01757"/>
    </source>
</evidence>
<feature type="transmembrane region" description="Helical" evidence="1">
    <location>
        <begin position="197"/>
        <end position="213"/>
    </location>
</feature>
<dbReference type="KEGG" id="slom:PXH66_10695"/>
<evidence type="ECO:0000313" key="3">
    <source>
        <dbReference type="EMBL" id="WED67317.1"/>
    </source>
</evidence>
<dbReference type="GO" id="GO:0016020">
    <property type="term" value="C:membrane"/>
    <property type="evidence" value="ECO:0007669"/>
    <property type="project" value="TreeGrafter"/>
</dbReference>
<evidence type="ECO:0000313" key="4">
    <source>
        <dbReference type="Proteomes" id="UP001218638"/>
    </source>
</evidence>
<dbReference type="Proteomes" id="UP001218638">
    <property type="component" value="Chromosome"/>
</dbReference>
<dbReference type="PANTHER" id="PTHR23028">
    <property type="entry name" value="ACETYLTRANSFERASE"/>
    <property type="match status" value="1"/>
</dbReference>
<feature type="transmembrane region" description="Helical" evidence="1">
    <location>
        <begin position="250"/>
        <end position="271"/>
    </location>
</feature>
<keyword evidence="1" id="KW-0472">Membrane</keyword>
<organism evidence="3 4">
    <name type="scientific">Synoicihabitans lomoniglobus</name>
    <dbReference type="NCBI Taxonomy" id="2909285"/>
    <lineage>
        <taxon>Bacteria</taxon>
        <taxon>Pseudomonadati</taxon>
        <taxon>Verrucomicrobiota</taxon>
        <taxon>Opitutia</taxon>
        <taxon>Opitutales</taxon>
        <taxon>Opitutaceae</taxon>
        <taxon>Synoicihabitans</taxon>
    </lineage>
</organism>
<keyword evidence="4" id="KW-1185">Reference proteome</keyword>
<feature type="transmembrane region" description="Helical" evidence="1">
    <location>
        <begin position="310"/>
        <end position="333"/>
    </location>
</feature>
<feature type="transmembrane region" description="Helical" evidence="1">
    <location>
        <begin position="94"/>
        <end position="111"/>
    </location>
</feature>
<keyword evidence="3" id="KW-0012">Acyltransferase</keyword>
<feature type="domain" description="Acyltransferase 3" evidence="2">
    <location>
        <begin position="20"/>
        <end position="328"/>
    </location>
</feature>
<dbReference type="InterPro" id="IPR050879">
    <property type="entry name" value="Acyltransferase_3"/>
</dbReference>
<keyword evidence="1" id="KW-1133">Transmembrane helix</keyword>
<feature type="transmembrane region" description="Helical" evidence="1">
    <location>
        <begin position="21"/>
        <end position="38"/>
    </location>
</feature>
<dbReference type="EMBL" id="CP119075">
    <property type="protein sequence ID" value="WED67317.1"/>
    <property type="molecule type" value="Genomic_DNA"/>
</dbReference>
<protein>
    <submittedName>
        <fullName evidence="3">Acyltransferase</fullName>
    </submittedName>
</protein>
<sequence>MTTANSASASLHSRSRLDILDVLRGLAALAVCLFHLQGEHLSRWPLIGTLFSHGYLGVYAFFVISGYVIPLSLHGKIVSGIEYRHFLHRRFLRLYPVYVVAVIFTVALWYGSSWVPGFQGNAPSISPFDYLVNFTLTAGVANQPWILVVSWTLAIEAQFYVLIGLSIPLFRHQTFVVRYATLLAWAFMAFVSPDIEWVTSYGPIFGLGIALYMRSKSLLGRSALGGYILIAFLIQTRNLGWSVVTETEAWSSINLTSYLVSVVTMLAIVIAKDFRSAILVNVGHISYSLYLVHVPIGGRVVNLSHRLGNAWWIELLAMITAIAFSMAVAQLFYRFIEAPSHRWARAVRVSER</sequence>
<accession>A0AAF0I3Y6</accession>
<evidence type="ECO:0000256" key="1">
    <source>
        <dbReference type="SAM" id="Phobius"/>
    </source>
</evidence>